<comment type="caution">
    <text evidence="1">The sequence shown here is derived from an EMBL/GenBank/DDBJ whole genome shotgun (WGS) entry which is preliminary data.</text>
</comment>
<organism evidence="1 2">
    <name type="scientific">Scutellospora calospora</name>
    <dbReference type="NCBI Taxonomy" id="85575"/>
    <lineage>
        <taxon>Eukaryota</taxon>
        <taxon>Fungi</taxon>
        <taxon>Fungi incertae sedis</taxon>
        <taxon>Mucoromycota</taxon>
        <taxon>Glomeromycotina</taxon>
        <taxon>Glomeromycetes</taxon>
        <taxon>Diversisporales</taxon>
        <taxon>Gigasporaceae</taxon>
        <taxon>Scutellospora</taxon>
    </lineage>
</organism>
<evidence type="ECO:0000313" key="1">
    <source>
        <dbReference type="EMBL" id="CAG8712672.1"/>
    </source>
</evidence>
<feature type="non-terminal residue" evidence="1">
    <location>
        <position position="1"/>
    </location>
</feature>
<dbReference type="EMBL" id="CAJVPM010043861">
    <property type="protein sequence ID" value="CAG8712672.1"/>
    <property type="molecule type" value="Genomic_DNA"/>
</dbReference>
<dbReference type="Proteomes" id="UP000789860">
    <property type="component" value="Unassembled WGS sequence"/>
</dbReference>
<name>A0ACA9PIT6_9GLOM</name>
<keyword evidence="2" id="KW-1185">Reference proteome</keyword>
<accession>A0ACA9PIT6</accession>
<gene>
    <name evidence="1" type="ORF">SCALOS_LOCUS10931</name>
</gene>
<reference evidence="1" key="1">
    <citation type="submission" date="2021-06" db="EMBL/GenBank/DDBJ databases">
        <authorList>
            <person name="Kallberg Y."/>
            <person name="Tangrot J."/>
            <person name="Rosling A."/>
        </authorList>
    </citation>
    <scope>NUCLEOTIDE SEQUENCE</scope>
    <source>
        <strain evidence="1">AU212A</strain>
    </source>
</reference>
<proteinExistence type="predicted"/>
<evidence type="ECO:0000313" key="2">
    <source>
        <dbReference type="Proteomes" id="UP000789860"/>
    </source>
</evidence>
<sequence>EKELVNSLANDDNEEIYSNSLDDNEKYEETNSLSDIPLQNPKKYKMKG</sequence>
<protein>
    <submittedName>
        <fullName evidence="1">10387_t:CDS:1</fullName>
    </submittedName>
</protein>